<dbReference type="FunFam" id="2.170.270.10:FF:000010">
    <property type="entry name" value="Histone-lysine N-methyltransferase"/>
    <property type="match status" value="1"/>
</dbReference>
<dbReference type="PROSITE" id="PS50868">
    <property type="entry name" value="POST_SET"/>
    <property type="match status" value="1"/>
</dbReference>
<feature type="compositionally biased region" description="Basic and acidic residues" evidence="15">
    <location>
        <begin position="234"/>
        <end position="276"/>
    </location>
</feature>
<dbReference type="SMART" id="SM00317">
    <property type="entry name" value="SET"/>
    <property type="match status" value="1"/>
</dbReference>
<dbReference type="InterPro" id="IPR012677">
    <property type="entry name" value="Nucleotide-bd_a/b_plait_sf"/>
</dbReference>
<evidence type="ECO:0000259" key="17">
    <source>
        <dbReference type="PROSITE" id="PS50280"/>
    </source>
</evidence>
<dbReference type="Pfam" id="PF00856">
    <property type="entry name" value="SET"/>
    <property type="match status" value="1"/>
</dbReference>
<evidence type="ECO:0000256" key="2">
    <source>
        <dbReference type="ARBA" id="ARBA00012182"/>
    </source>
</evidence>
<feature type="compositionally biased region" description="Basic residues" evidence="15">
    <location>
        <begin position="1198"/>
        <end position="1214"/>
    </location>
</feature>
<evidence type="ECO:0000256" key="3">
    <source>
        <dbReference type="ARBA" id="ARBA00022603"/>
    </source>
</evidence>
<dbReference type="SUPFAM" id="SSF54928">
    <property type="entry name" value="RNA-binding domain, RBD"/>
    <property type="match status" value="1"/>
</dbReference>
<evidence type="ECO:0000313" key="20">
    <source>
        <dbReference type="Proteomes" id="UP000625711"/>
    </source>
</evidence>
<accession>A0A834IM79</accession>
<dbReference type="CDD" id="cd19169">
    <property type="entry name" value="SET_SETD1"/>
    <property type="match status" value="1"/>
</dbReference>
<feature type="compositionally biased region" description="Basic and acidic residues" evidence="15">
    <location>
        <begin position="1016"/>
        <end position="1046"/>
    </location>
</feature>
<dbReference type="InterPro" id="IPR003616">
    <property type="entry name" value="Post-SET_dom"/>
</dbReference>
<evidence type="ECO:0000256" key="12">
    <source>
        <dbReference type="ARBA" id="ARBA00047583"/>
    </source>
</evidence>
<reference evidence="19" key="1">
    <citation type="submission" date="2020-08" db="EMBL/GenBank/DDBJ databases">
        <title>Genome sequencing and assembly of the red palm weevil Rhynchophorus ferrugineus.</title>
        <authorList>
            <person name="Dias G.B."/>
            <person name="Bergman C.M."/>
            <person name="Manee M."/>
        </authorList>
    </citation>
    <scope>NUCLEOTIDE SEQUENCE</scope>
    <source>
        <strain evidence="19">AA-2017</strain>
        <tissue evidence="19">Whole larva</tissue>
    </source>
</reference>
<dbReference type="PANTHER" id="PTHR45814:SF2">
    <property type="entry name" value="HISTONE-LYSINE N-METHYLTRANSFERASE SETD1"/>
    <property type="match status" value="1"/>
</dbReference>
<dbReference type="Pfam" id="PF00076">
    <property type="entry name" value="RRM_1"/>
    <property type="match status" value="1"/>
</dbReference>
<feature type="compositionally biased region" description="Low complexity" evidence="15">
    <location>
        <begin position="1133"/>
        <end position="1142"/>
    </location>
</feature>
<feature type="region of interest" description="Disordered" evidence="15">
    <location>
        <begin position="429"/>
        <end position="505"/>
    </location>
</feature>
<dbReference type="OrthoDB" id="308383at2759"/>
<keyword evidence="6" id="KW-0156">Chromatin regulator</keyword>
<feature type="compositionally biased region" description="Acidic residues" evidence="15">
    <location>
        <begin position="833"/>
        <end position="855"/>
    </location>
</feature>
<feature type="compositionally biased region" description="Basic and acidic residues" evidence="15">
    <location>
        <begin position="1153"/>
        <end position="1166"/>
    </location>
</feature>
<dbReference type="GO" id="GO:0003723">
    <property type="term" value="F:RNA binding"/>
    <property type="evidence" value="ECO:0007669"/>
    <property type="project" value="UniProtKB-UniRule"/>
</dbReference>
<feature type="compositionally biased region" description="Basic and acidic residues" evidence="15">
    <location>
        <begin position="952"/>
        <end position="964"/>
    </location>
</feature>
<dbReference type="Proteomes" id="UP000625711">
    <property type="component" value="Unassembled WGS sequence"/>
</dbReference>
<dbReference type="SMART" id="SM00508">
    <property type="entry name" value="PostSET"/>
    <property type="match status" value="1"/>
</dbReference>
<feature type="compositionally biased region" description="Basic and acidic residues" evidence="15">
    <location>
        <begin position="393"/>
        <end position="410"/>
    </location>
</feature>
<comment type="caution">
    <text evidence="19">The sequence shown here is derived from an EMBL/GenBank/DDBJ whole genome shotgun (WGS) entry which is preliminary data.</text>
</comment>
<evidence type="ECO:0000259" key="16">
    <source>
        <dbReference type="PROSITE" id="PS50102"/>
    </source>
</evidence>
<dbReference type="SMART" id="SM01291">
    <property type="entry name" value="N-SET"/>
    <property type="match status" value="1"/>
</dbReference>
<evidence type="ECO:0000259" key="18">
    <source>
        <dbReference type="PROSITE" id="PS50868"/>
    </source>
</evidence>
<organism evidence="19 20">
    <name type="scientific">Rhynchophorus ferrugineus</name>
    <name type="common">Red palm weevil</name>
    <name type="synonym">Curculio ferrugineus</name>
    <dbReference type="NCBI Taxonomy" id="354439"/>
    <lineage>
        <taxon>Eukaryota</taxon>
        <taxon>Metazoa</taxon>
        <taxon>Ecdysozoa</taxon>
        <taxon>Arthropoda</taxon>
        <taxon>Hexapoda</taxon>
        <taxon>Insecta</taxon>
        <taxon>Pterygota</taxon>
        <taxon>Neoptera</taxon>
        <taxon>Endopterygota</taxon>
        <taxon>Coleoptera</taxon>
        <taxon>Polyphaga</taxon>
        <taxon>Cucujiformia</taxon>
        <taxon>Curculionidae</taxon>
        <taxon>Dryophthorinae</taxon>
        <taxon>Rhynchophorus</taxon>
    </lineage>
</organism>
<proteinExistence type="predicted"/>
<evidence type="ECO:0000256" key="1">
    <source>
        <dbReference type="ARBA" id="ARBA00004123"/>
    </source>
</evidence>
<evidence type="ECO:0000313" key="19">
    <source>
        <dbReference type="EMBL" id="KAF7283644.1"/>
    </source>
</evidence>
<feature type="compositionally biased region" description="Acidic residues" evidence="15">
    <location>
        <begin position="882"/>
        <end position="898"/>
    </location>
</feature>
<dbReference type="GO" id="GO:0032259">
    <property type="term" value="P:methylation"/>
    <property type="evidence" value="ECO:0007669"/>
    <property type="project" value="UniProtKB-KW"/>
</dbReference>
<evidence type="ECO:0000256" key="10">
    <source>
        <dbReference type="ARBA" id="ARBA00023242"/>
    </source>
</evidence>
<keyword evidence="9" id="KW-0804">Transcription</keyword>
<feature type="compositionally biased region" description="Low complexity" evidence="15">
    <location>
        <begin position="317"/>
        <end position="338"/>
    </location>
</feature>
<dbReference type="InterPro" id="IPR024657">
    <property type="entry name" value="COMPASS_Set1_N-SET"/>
</dbReference>
<dbReference type="Gene3D" id="2.170.270.10">
    <property type="entry name" value="SET domain"/>
    <property type="match status" value="1"/>
</dbReference>
<keyword evidence="10" id="KW-0539">Nucleus</keyword>
<comment type="catalytic activity">
    <reaction evidence="13">
        <text>N(6),N(6)-dimethyl-L-lysyl(4)-[histone H3] + S-adenosyl-L-methionine = N(6),N(6),N(6)-trimethyl-L-lysyl(4)-[histone H3] + S-adenosyl-L-homocysteine + H(+)</text>
        <dbReference type="Rhea" id="RHEA:60272"/>
        <dbReference type="Rhea" id="RHEA-COMP:15537"/>
        <dbReference type="Rhea" id="RHEA-COMP:15540"/>
        <dbReference type="ChEBI" id="CHEBI:15378"/>
        <dbReference type="ChEBI" id="CHEBI:57856"/>
        <dbReference type="ChEBI" id="CHEBI:59789"/>
        <dbReference type="ChEBI" id="CHEBI:61961"/>
        <dbReference type="ChEBI" id="CHEBI:61976"/>
    </reaction>
</comment>
<evidence type="ECO:0000256" key="11">
    <source>
        <dbReference type="ARBA" id="ARBA00047571"/>
    </source>
</evidence>
<dbReference type="EMBL" id="JAACXV010000094">
    <property type="protein sequence ID" value="KAF7283644.1"/>
    <property type="molecule type" value="Genomic_DNA"/>
</dbReference>
<evidence type="ECO:0000256" key="5">
    <source>
        <dbReference type="ARBA" id="ARBA00022691"/>
    </source>
</evidence>
<feature type="compositionally biased region" description="Basic and acidic residues" evidence="15">
    <location>
        <begin position="198"/>
        <end position="215"/>
    </location>
</feature>
<feature type="domain" description="SET" evidence="17">
    <location>
        <begin position="1395"/>
        <end position="1512"/>
    </location>
</feature>
<keyword evidence="3" id="KW-0489">Methyltransferase</keyword>
<dbReference type="Gene3D" id="3.30.70.330">
    <property type="match status" value="1"/>
</dbReference>
<dbReference type="InterPro" id="IPR046341">
    <property type="entry name" value="SET_dom_sf"/>
</dbReference>
<feature type="compositionally biased region" description="Low complexity" evidence="15">
    <location>
        <begin position="869"/>
        <end position="881"/>
    </location>
</feature>
<feature type="domain" description="Post-SET" evidence="18">
    <location>
        <begin position="1518"/>
        <end position="1534"/>
    </location>
</feature>
<keyword evidence="7 14" id="KW-0694">RNA-binding</keyword>
<dbReference type="InterPro" id="IPR001214">
    <property type="entry name" value="SET_dom"/>
</dbReference>
<comment type="subcellular location">
    <subcellularLocation>
        <location evidence="1">Nucleus</location>
    </subcellularLocation>
</comment>
<name>A0A834IM79_RHYFE</name>
<evidence type="ECO:0000256" key="14">
    <source>
        <dbReference type="PROSITE-ProRule" id="PRU00176"/>
    </source>
</evidence>
<dbReference type="InterPro" id="IPR000504">
    <property type="entry name" value="RRM_dom"/>
</dbReference>
<feature type="compositionally biased region" description="Polar residues" evidence="15">
    <location>
        <begin position="290"/>
        <end position="307"/>
    </location>
</feature>
<evidence type="ECO:0000256" key="7">
    <source>
        <dbReference type="ARBA" id="ARBA00022884"/>
    </source>
</evidence>
<keyword evidence="20" id="KW-1185">Reference proteome</keyword>
<feature type="compositionally biased region" description="Polar residues" evidence="15">
    <location>
        <begin position="452"/>
        <end position="466"/>
    </location>
</feature>
<protein>
    <recommendedName>
        <fullName evidence="2">[histone H3]-lysine(4) N-trimethyltransferase</fullName>
        <ecNumber evidence="2">2.1.1.354</ecNumber>
    </recommendedName>
</protein>
<dbReference type="PROSITE" id="PS50102">
    <property type="entry name" value="RRM"/>
    <property type="match status" value="1"/>
</dbReference>
<keyword evidence="4" id="KW-0808">Transferase</keyword>
<feature type="compositionally biased region" description="Pro residues" evidence="15">
    <location>
        <begin position="608"/>
        <end position="617"/>
    </location>
</feature>
<dbReference type="InterPro" id="IPR037841">
    <property type="entry name" value="SET_SETD1A/B"/>
</dbReference>
<sequence length="1534" mass="174980">MNGMDHRTHNAPVQGKLKNYKLLVDPFLVKGSSKLYRYDGVVPNDNTYPPVTLRDPRSHLTRIWTRLETLDLPVPRFKIDHNYVGEPPSIEVTIFHLNDNIDKQFLRDIVQKFGVIEELFIYYHPVTNKHLGIGRVVYEEVKSAKQCVEKLNNTSVMGKILDVFLDSFGQKCKERFEELTVEKKPACHTYPSGSDQIDSSKKDNGEKSKVEEERLTFDHDSDFDDKINYKLKEKETKHHGKSSDEYLDEYSRVSKNDRDRERERDKDRYGLSRGFRDFATPSSADMGYGTTPSEFSTNYGSSGTTPLSYDYHSLGSAPAYPFAPPYHAHLTPWPISQPQWPPPDQWDRTSSTSSVKWPTNDSRDKDKDRDRDRARSREKDKERDKKTKNKNKRDKEREKDEKRSKDKDDDTPLDLDTRIAMLLEKGTSGMAPFLGLGGESDEENTNKEFSKDSPTITKQLPITTSIDSDDGRSSVSLSDMPINPMAPAVDVTPRNEEELPLSVPPSPFLSKEIYLECHKFALEQAVVARQKDALETSAFLKKVHDFGKLGSDISSSEDELLTGEKNYSPIDRKDLKNEFKFDNDNDDRMSMSSLSSTDGAKIEEVKPDVPPPQPPLPSNSLSYPPLPGIPSGVYPSYPSYSGYPGQTASYAYSAPPPGAHLAYTPDWRSFSYGPTAHPSAYPYPTSYYPPFHPAVASAAPYGFPYQPMPGTTPTNTINNLGKKDNLHTPTINGVVEQITQELKNILKKDFNKKMVEMTAFKKFESWWEDENSKLTQTKEEAEKLVLTKDNVNVLLEQNTDGYGGYDNIGLGLRASLPKMPSFRRKKIPSPIPAEDEESKDLSDQEEIIRDDDEDSDFRKGESSNRSRKMSSSSSSSSSGFSSDDESSSSEEISSDESEAAIVQINRTDFSPKKDDEMSTFEPMDNGTVERNKTPIPMQIDTDTQDEFPSIDESTKHSTPVEKSKSNYYNIFDSDSDASDTERILMERRRKNDEWMEQIEKERQERVAAQSGEVIEPEERIRKQEKRDSNRDDKDREKSTNKIHKEDKLFKDIVKIQDDDEETKSAIEEKTLEELEAERDALLQQVRNPEPPMEPLDLGSDTKIKGKTIKKKTTEKISSKDINGTTDFKRRLSETSGESSPSSQVAIEHSYCLARREEKENVTKPEESYPTEYPSAETLAHDHGYTNKEAPAPVVSPPKAKKEKPPKQPRARKKKLQELQNTQYEQMQPVKKKYPEYYPSYENVTHKGRDEMSEYLVLFEFLTKGIDKEDIEYIKRSYEELLADDSMGYWLNDTHWVDHCLTDLYSTPPKKRKREERTHLTGSARTEGYYKMTAHEKSRYKYHHAKAHAVTMTTAAPAKQGLSREARSNQRRLLTAFGSETDSDLLKFNQLKFRKKQLKFAKSAIHDWGLFAMEPIAADEMVIEYVGQMIRHSVADLREQKYEATGIGSSYLFRIDLESIIDATKCGNLARFINHSCNPNCYAKVITIESQKKIVIYSKQPIGVNEEITYDYKFPIEEDKITCLCGASTCRGTLN</sequence>
<dbReference type="CDD" id="cd12304">
    <property type="entry name" value="RRM_Set1"/>
    <property type="match status" value="1"/>
</dbReference>
<evidence type="ECO:0000256" key="9">
    <source>
        <dbReference type="ARBA" id="ARBA00023163"/>
    </source>
</evidence>
<feature type="compositionally biased region" description="Polar residues" evidence="15">
    <location>
        <begin position="348"/>
        <end position="357"/>
    </location>
</feature>
<dbReference type="InterPro" id="IPR035979">
    <property type="entry name" value="RBD_domain_sf"/>
</dbReference>
<feature type="region of interest" description="Disordered" evidence="15">
    <location>
        <begin position="1070"/>
        <end position="1172"/>
    </location>
</feature>
<dbReference type="SUPFAM" id="SSF82199">
    <property type="entry name" value="SET domain"/>
    <property type="match status" value="1"/>
</dbReference>
<evidence type="ECO:0000256" key="6">
    <source>
        <dbReference type="ARBA" id="ARBA00022853"/>
    </source>
</evidence>
<evidence type="ECO:0000256" key="13">
    <source>
        <dbReference type="ARBA" id="ARBA00049129"/>
    </source>
</evidence>
<dbReference type="SMART" id="SM00360">
    <property type="entry name" value="RRM"/>
    <property type="match status" value="1"/>
</dbReference>
<feature type="compositionally biased region" description="Basic and acidic residues" evidence="15">
    <location>
        <begin position="578"/>
        <end position="589"/>
    </location>
</feature>
<feature type="compositionally biased region" description="Basic and acidic residues" evidence="15">
    <location>
        <begin position="979"/>
        <end position="1005"/>
    </location>
</feature>
<feature type="domain" description="RRM" evidence="16">
    <location>
        <begin position="90"/>
        <end position="163"/>
    </location>
</feature>
<comment type="catalytic activity">
    <reaction evidence="12">
        <text>N(6)-methyl-L-lysyl(4)-[histone H3] + S-adenosyl-L-methionine = N(6),N(6)-dimethyl-L-lysyl(4)-[histone H3] + S-adenosyl-L-homocysteine + H(+)</text>
        <dbReference type="Rhea" id="RHEA:60268"/>
        <dbReference type="Rhea" id="RHEA-COMP:15540"/>
        <dbReference type="Rhea" id="RHEA-COMP:15543"/>
        <dbReference type="ChEBI" id="CHEBI:15378"/>
        <dbReference type="ChEBI" id="CHEBI:57856"/>
        <dbReference type="ChEBI" id="CHEBI:59789"/>
        <dbReference type="ChEBI" id="CHEBI:61929"/>
        <dbReference type="ChEBI" id="CHEBI:61976"/>
    </reaction>
</comment>
<dbReference type="InterPro" id="IPR044570">
    <property type="entry name" value="Set1-like"/>
</dbReference>
<feature type="region of interest" description="Disordered" evidence="15">
    <location>
        <begin position="821"/>
        <end position="1046"/>
    </location>
</feature>
<dbReference type="PANTHER" id="PTHR45814">
    <property type="entry name" value="HISTONE-LYSINE N-METHYLTRANSFERASE SETD1"/>
    <property type="match status" value="1"/>
</dbReference>
<dbReference type="Pfam" id="PF11764">
    <property type="entry name" value="N-SET"/>
    <property type="match status" value="1"/>
</dbReference>
<evidence type="ECO:0000256" key="4">
    <source>
        <dbReference type="ARBA" id="ARBA00022679"/>
    </source>
</evidence>
<dbReference type="PROSITE" id="PS50280">
    <property type="entry name" value="SET"/>
    <property type="match status" value="1"/>
</dbReference>
<feature type="region of interest" description="Disordered" evidence="15">
    <location>
        <begin position="1185"/>
        <end position="1221"/>
    </location>
</feature>
<evidence type="ECO:0000256" key="8">
    <source>
        <dbReference type="ARBA" id="ARBA00023015"/>
    </source>
</evidence>
<gene>
    <name evidence="19" type="ORF">GWI33_023282</name>
</gene>
<feature type="region of interest" description="Disordered" evidence="15">
    <location>
        <begin position="578"/>
        <end position="623"/>
    </location>
</feature>
<dbReference type="GO" id="GO:0140999">
    <property type="term" value="F:histone H3K4 trimethyltransferase activity"/>
    <property type="evidence" value="ECO:0007669"/>
    <property type="project" value="UniProtKB-EC"/>
</dbReference>
<feature type="compositionally biased region" description="Basic and acidic residues" evidence="15">
    <location>
        <begin position="361"/>
        <end position="385"/>
    </location>
</feature>
<feature type="region of interest" description="Disordered" evidence="15">
    <location>
        <begin position="234"/>
        <end position="415"/>
    </location>
</feature>
<keyword evidence="5" id="KW-0949">S-adenosyl-L-methionine</keyword>
<keyword evidence="8" id="KW-0805">Transcription regulation</keyword>
<comment type="catalytic activity">
    <reaction evidence="11">
        <text>L-lysyl(4)-[histone H3] + 3 S-adenosyl-L-methionine = N(6),N(6),N(6)-trimethyl-L-lysyl(4)-[histone H3] + 3 S-adenosyl-L-homocysteine + 3 H(+)</text>
        <dbReference type="Rhea" id="RHEA:60260"/>
        <dbReference type="Rhea" id="RHEA-COMP:15537"/>
        <dbReference type="Rhea" id="RHEA-COMP:15547"/>
        <dbReference type="ChEBI" id="CHEBI:15378"/>
        <dbReference type="ChEBI" id="CHEBI:29969"/>
        <dbReference type="ChEBI" id="CHEBI:57856"/>
        <dbReference type="ChEBI" id="CHEBI:59789"/>
        <dbReference type="ChEBI" id="CHEBI:61961"/>
        <dbReference type="EC" id="2.1.1.354"/>
    </reaction>
</comment>
<dbReference type="EC" id="2.1.1.354" evidence="2"/>
<dbReference type="GO" id="GO:0048188">
    <property type="term" value="C:Set1C/COMPASS complex"/>
    <property type="evidence" value="ECO:0007669"/>
    <property type="project" value="InterPro"/>
</dbReference>
<feature type="compositionally biased region" description="Basic and acidic residues" evidence="15">
    <location>
        <begin position="1070"/>
        <end position="1080"/>
    </location>
</feature>
<feature type="region of interest" description="Disordered" evidence="15">
    <location>
        <begin position="187"/>
        <end position="215"/>
    </location>
</feature>
<evidence type="ECO:0000256" key="15">
    <source>
        <dbReference type="SAM" id="MobiDB-lite"/>
    </source>
</evidence>